<evidence type="ECO:0000256" key="1">
    <source>
        <dbReference type="ARBA" id="ARBA00001913"/>
    </source>
</evidence>
<dbReference type="eggNOG" id="COG1171">
    <property type="taxonomic scope" value="Bacteria"/>
</dbReference>
<dbReference type="InterPro" id="IPR036052">
    <property type="entry name" value="TrpB-like_PALP_sf"/>
</dbReference>
<dbReference type="Proteomes" id="UP000007730">
    <property type="component" value="Chromosome"/>
</dbReference>
<dbReference type="CDD" id="cd01562">
    <property type="entry name" value="Thr-dehyd"/>
    <property type="match status" value="1"/>
</dbReference>
<keyword evidence="6" id="KW-0460">Magnesium</keyword>
<protein>
    <submittedName>
        <fullName evidence="10">Serine/threonine dehydratase</fullName>
        <ecNumber evidence="10">4.3.1.19</ecNumber>
    </submittedName>
</protein>
<evidence type="ECO:0000256" key="8">
    <source>
        <dbReference type="ARBA" id="ARBA00023239"/>
    </source>
</evidence>
<dbReference type="RefSeq" id="WP_012562508.1">
    <property type="nucleotide sequence ID" value="NC_011386.1"/>
</dbReference>
<feature type="domain" description="Tryptophan synthase beta chain-like PALP" evidence="9">
    <location>
        <begin position="21"/>
        <end position="312"/>
    </location>
</feature>
<dbReference type="Pfam" id="PF00291">
    <property type="entry name" value="PALP"/>
    <property type="match status" value="1"/>
</dbReference>
<evidence type="ECO:0000256" key="6">
    <source>
        <dbReference type="ARBA" id="ARBA00022842"/>
    </source>
</evidence>
<accession>B6JBD8</accession>
<dbReference type="KEGG" id="oca:OCAR_5347"/>
<dbReference type="AlphaFoldDB" id="B6JBD8"/>
<dbReference type="PATRIC" id="fig|504832.7.peg.2779"/>
<comment type="cofactor">
    <cofactor evidence="3">
        <name>Mn(2+)</name>
        <dbReference type="ChEBI" id="CHEBI:29035"/>
    </cofactor>
</comment>
<dbReference type="GO" id="GO:0030170">
    <property type="term" value="F:pyridoxal phosphate binding"/>
    <property type="evidence" value="ECO:0007669"/>
    <property type="project" value="InterPro"/>
</dbReference>
<reference evidence="10 11" key="1">
    <citation type="journal article" date="2011" name="J. Bacteriol.">
        <title>Complete genome sequences of the chemolithoautotrophic Oligotropha carboxidovorans strains OM4 and OM5.</title>
        <authorList>
            <person name="Volland S."/>
            <person name="Rachinger M."/>
            <person name="Strittmatter A."/>
            <person name="Daniel R."/>
            <person name="Gottschalk G."/>
            <person name="Meyer O."/>
        </authorList>
    </citation>
    <scope>NUCLEOTIDE SEQUENCE [LARGE SCALE GENOMIC DNA]</scope>
    <source>
        <strain evidence="11">ATCC 49405 / DSM 1227 / KCTC 32145 / OM5</strain>
    </source>
</reference>
<dbReference type="GO" id="GO:0003941">
    <property type="term" value="F:L-serine ammonia-lyase activity"/>
    <property type="evidence" value="ECO:0007669"/>
    <property type="project" value="TreeGrafter"/>
</dbReference>
<keyword evidence="11" id="KW-1185">Reference proteome</keyword>
<dbReference type="PANTHER" id="PTHR43050:SF1">
    <property type="entry name" value="SERINE RACEMASE"/>
    <property type="match status" value="1"/>
</dbReference>
<evidence type="ECO:0000256" key="7">
    <source>
        <dbReference type="ARBA" id="ARBA00022898"/>
    </source>
</evidence>
<dbReference type="GO" id="GO:0000287">
    <property type="term" value="F:magnesium ion binding"/>
    <property type="evidence" value="ECO:0007669"/>
    <property type="project" value="TreeGrafter"/>
</dbReference>
<keyword evidence="7" id="KW-0663">Pyridoxal phosphate</keyword>
<comment type="cofactor">
    <cofactor evidence="1">
        <name>Ca(2+)</name>
        <dbReference type="ChEBI" id="CHEBI:29108"/>
    </cofactor>
</comment>
<evidence type="ECO:0000256" key="4">
    <source>
        <dbReference type="ARBA" id="ARBA00001946"/>
    </source>
</evidence>
<evidence type="ECO:0000259" key="9">
    <source>
        <dbReference type="Pfam" id="PF00291"/>
    </source>
</evidence>
<evidence type="ECO:0000256" key="5">
    <source>
        <dbReference type="ARBA" id="ARBA00010869"/>
    </source>
</evidence>
<name>B6JBD8_AFIC5</name>
<evidence type="ECO:0000256" key="3">
    <source>
        <dbReference type="ARBA" id="ARBA00001936"/>
    </source>
</evidence>
<dbReference type="GO" id="GO:0070179">
    <property type="term" value="P:D-serine biosynthetic process"/>
    <property type="evidence" value="ECO:0007669"/>
    <property type="project" value="TreeGrafter"/>
</dbReference>
<proteinExistence type="inferred from homology"/>
<dbReference type="EMBL" id="CP002826">
    <property type="protein sequence ID" value="AEI07324.1"/>
    <property type="molecule type" value="Genomic_DNA"/>
</dbReference>
<dbReference type="EC" id="4.3.1.19" evidence="10"/>
<dbReference type="OrthoDB" id="9811476at2"/>
<dbReference type="GO" id="GO:0030378">
    <property type="term" value="F:serine racemase activity"/>
    <property type="evidence" value="ECO:0007669"/>
    <property type="project" value="TreeGrafter"/>
</dbReference>
<dbReference type="FunFam" id="3.40.50.1100:FF:000005">
    <property type="entry name" value="Threonine dehydratase catabolic"/>
    <property type="match status" value="1"/>
</dbReference>
<comment type="similarity">
    <text evidence="5">Belongs to the serine/threonine dehydratase family.</text>
</comment>
<dbReference type="InterPro" id="IPR001926">
    <property type="entry name" value="TrpB-like_PALP"/>
</dbReference>
<organism evidence="10 11">
    <name type="scientific">Afipia carboxidovorans (strain ATCC 49405 / DSM 1227 / KCTC 32145 / OM5)</name>
    <name type="common">Oligotropha carboxidovorans</name>
    <dbReference type="NCBI Taxonomy" id="504832"/>
    <lineage>
        <taxon>Bacteria</taxon>
        <taxon>Pseudomonadati</taxon>
        <taxon>Pseudomonadota</taxon>
        <taxon>Alphaproteobacteria</taxon>
        <taxon>Hyphomicrobiales</taxon>
        <taxon>Nitrobacteraceae</taxon>
        <taxon>Afipia</taxon>
    </lineage>
</organism>
<gene>
    <name evidence="10" type="ordered locus">OCA5_c26290</name>
</gene>
<sequence length="330" mass="34300">MDQTLPVYADIEAAARRLAGHAVRTPLLSSPALDAATGARVFVKPEVLQRTGSFKFRGAFNRLSLIPENERVRGVVAYSSGNHAQGVAAAAQIIGLPATIVMPADAPAFKRERTKGYGARVVLYDRDRESREGIAEAIVAESGATLVRPFDDPQIIAGQGTVGLEIAEDLHARGIAPDLVSAPASGGGLVAGIALATNHHFPQARLLTSEPAGYDDHARSLASGVRQRHDAKARSICDALMAPEPGELTFAINRQLVAGGVTATDAEAMQAMAFAFSELKLVVEPGGAVALAALLAGRMDARGKTVVIVLSGGNVDAGLYAEAIGQQAND</sequence>
<evidence type="ECO:0000313" key="11">
    <source>
        <dbReference type="Proteomes" id="UP000007730"/>
    </source>
</evidence>
<dbReference type="GO" id="GO:0018114">
    <property type="term" value="F:threonine racemase activity"/>
    <property type="evidence" value="ECO:0007669"/>
    <property type="project" value="TreeGrafter"/>
</dbReference>
<dbReference type="GO" id="GO:0005524">
    <property type="term" value="F:ATP binding"/>
    <property type="evidence" value="ECO:0007669"/>
    <property type="project" value="TreeGrafter"/>
</dbReference>
<dbReference type="Gene3D" id="3.40.50.1100">
    <property type="match status" value="2"/>
</dbReference>
<dbReference type="PANTHER" id="PTHR43050">
    <property type="entry name" value="SERINE / THREONINE RACEMASE FAMILY MEMBER"/>
    <property type="match status" value="1"/>
</dbReference>
<dbReference type="STRING" id="504832.OCA5_c26290"/>
<evidence type="ECO:0000256" key="2">
    <source>
        <dbReference type="ARBA" id="ARBA00001933"/>
    </source>
</evidence>
<evidence type="ECO:0000313" key="10">
    <source>
        <dbReference type="EMBL" id="AEI07324.1"/>
    </source>
</evidence>
<dbReference type="InterPro" id="IPR000634">
    <property type="entry name" value="Ser/Thr_deHydtase_PyrdxlP-BS"/>
</dbReference>
<dbReference type="HOGENOM" id="CLU_021152_4_2_5"/>
<keyword evidence="8 10" id="KW-0456">Lyase</keyword>
<comment type="cofactor">
    <cofactor evidence="4">
        <name>Mg(2+)</name>
        <dbReference type="ChEBI" id="CHEBI:18420"/>
    </cofactor>
</comment>
<comment type="cofactor">
    <cofactor evidence="2">
        <name>pyridoxal 5'-phosphate</name>
        <dbReference type="ChEBI" id="CHEBI:597326"/>
    </cofactor>
</comment>
<dbReference type="PROSITE" id="PS00165">
    <property type="entry name" value="DEHYDRATASE_SER_THR"/>
    <property type="match status" value="1"/>
</dbReference>
<dbReference type="GO" id="GO:0004794">
    <property type="term" value="F:threonine deaminase activity"/>
    <property type="evidence" value="ECO:0007669"/>
    <property type="project" value="UniProtKB-EC"/>
</dbReference>
<dbReference type="SUPFAM" id="SSF53686">
    <property type="entry name" value="Tryptophan synthase beta subunit-like PLP-dependent enzymes"/>
    <property type="match status" value="1"/>
</dbReference>
<dbReference type="KEGG" id="ocg:OCA5_c26290"/>